<dbReference type="EMBL" id="JACIEN010000013">
    <property type="protein sequence ID" value="MBB4020156.1"/>
    <property type="molecule type" value="Genomic_DNA"/>
</dbReference>
<proteinExistence type="predicted"/>
<keyword evidence="3" id="KW-0472">Membrane</keyword>
<dbReference type="SUPFAM" id="SSF81665">
    <property type="entry name" value="Calcium ATPase, transmembrane domain M"/>
    <property type="match status" value="1"/>
</dbReference>
<accession>A0A840CBD4</accession>
<gene>
    <name evidence="4" type="ORF">GGR16_005221</name>
</gene>
<dbReference type="GO" id="GO:0036376">
    <property type="term" value="P:sodium ion export across plasma membrane"/>
    <property type="evidence" value="ECO:0007669"/>
    <property type="project" value="TreeGrafter"/>
</dbReference>
<dbReference type="AlphaFoldDB" id="A0A840CBD4"/>
<keyword evidence="5" id="KW-1185">Reference proteome</keyword>
<evidence type="ECO:0000256" key="3">
    <source>
        <dbReference type="SAM" id="Phobius"/>
    </source>
</evidence>
<evidence type="ECO:0000256" key="1">
    <source>
        <dbReference type="ARBA" id="ARBA00004651"/>
    </source>
</evidence>
<comment type="subcellular location">
    <subcellularLocation>
        <location evidence="1">Cell membrane</location>
        <topology evidence="1">Multi-pass membrane protein</topology>
    </subcellularLocation>
</comment>
<evidence type="ECO:0000313" key="5">
    <source>
        <dbReference type="Proteomes" id="UP000577362"/>
    </source>
</evidence>
<keyword evidence="3" id="KW-1133">Transmembrane helix</keyword>
<comment type="caution">
    <text evidence="4">The sequence shown here is derived from an EMBL/GenBank/DDBJ whole genome shotgun (WGS) entry which is preliminary data.</text>
</comment>
<keyword evidence="3" id="KW-0812">Transmembrane</keyword>
<dbReference type="GO" id="GO:1902600">
    <property type="term" value="P:proton transmembrane transport"/>
    <property type="evidence" value="ECO:0007669"/>
    <property type="project" value="TreeGrafter"/>
</dbReference>
<dbReference type="GO" id="GO:1990573">
    <property type="term" value="P:potassium ion import across plasma membrane"/>
    <property type="evidence" value="ECO:0007669"/>
    <property type="project" value="TreeGrafter"/>
</dbReference>
<dbReference type="InterPro" id="IPR023298">
    <property type="entry name" value="ATPase_P-typ_TM_dom_sf"/>
</dbReference>
<dbReference type="Gene3D" id="1.20.1110.10">
    <property type="entry name" value="Calcium-transporting ATPase, transmembrane domain"/>
    <property type="match status" value="1"/>
</dbReference>
<keyword evidence="2" id="KW-1003">Cell membrane</keyword>
<protein>
    <submittedName>
        <fullName evidence="4">P-type E1-E2 ATPase</fullName>
    </submittedName>
</protein>
<dbReference type="PANTHER" id="PTHR43294">
    <property type="entry name" value="SODIUM/POTASSIUM-TRANSPORTING ATPASE SUBUNIT ALPHA"/>
    <property type="match status" value="1"/>
</dbReference>
<dbReference type="RefSeq" id="WP_342640503.1">
    <property type="nucleotide sequence ID" value="NZ_JACIEN010000013.1"/>
</dbReference>
<name>A0A840CBD4_9HYPH</name>
<feature type="transmembrane region" description="Helical" evidence="3">
    <location>
        <begin position="67"/>
        <end position="93"/>
    </location>
</feature>
<dbReference type="GO" id="GO:0005391">
    <property type="term" value="F:P-type sodium:potassium-exchanging transporter activity"/>
    <property type="evidence" value="ECO:0007669"/>
    <property type="project" value="TreeGrafter"/>
</dbReference>
<evidence type="ECO:0000313" key="4">
    <source>
        <dbReference type="EMBL" id="MBB4020156.1"/>
    </source>
</evidence>
<dbReference type="GO" id="GO:0006883">
    <property type="term" value="P:intracellular sodium ion homeostasis"/>
    <property type="evidence" value="ECO:0007669"/>
    <property type="project" value="TreeGrafter"/>
</dbReference>
<sequence>MVIATGAATQIGKISTLVGSVEELATPLLRQINRFGRRFTFIAIAAALLLFRFAVEVRGFVWQEALIAVVALAVGVVPEGLPAVITITLAIGVRRMPVVLEDRQEQMPRRPKGNLVFSLS</sequence>
<evidence type="ECO:0000256" key="2">
    <source>
        <dbReference type="ARBA" id="ARBA00022475"/>
    </source>
</evidence>
<reference evidence="4 5" key="1">
    <citation type="submission" date="2020-08" db="EMBL/GenBank/DDBJ databases">
        <title>Genomic Encyclopedia of Type Strains, Phase IV (KMG-IV): sequencing the most valuable type-strain genomes for metagenomic binning, comparative biology and taxonomic classification.</title>
        <authorList>
            <person name="Goeker M."/>
        </authorList>
    </citation>
    <scope>NUCLEOTIDE SEQUENCE [LARGE SCALE GENOMIC DNA]</scope>
    <source>
        <strain evidence="4 5">DSM 103737</strain>
    </source>
</reference>
<organism evidence="4 5">
    <name type="scientific">Chelatococcus caeni</name>
    <dbReference type="NCBI Taxonomy" id="1348468"/>
    <lineage>
        <taxon>Bacteria</taxon>
        <taxon>Pseudomonadati</taxon>
        <taxon>Pseudomonadota</taxon>
        <taxon>Alphaproteobacteria</taxon>
        <taxon>Hyphomicrobiales</taxon>
        <taxon>Chelatococcaceae</taxon>
        <taxon>Chelatococcus</taxon>
    </lineage>
</organism>
<dbReference type="InterPro" id="IPR050510">
    <property type="entry name" value="Cation_transp_ATPase_P-type"/>
</dbReference>
<dbReference type="GO" id="GO:0005886">
    <property type="term" value="C:plasma membrane"/>
    <property type="evidence" value="ECO:0007669"/>
    <property type="project" value="UniProtKB-SubCell"/>
</dbReference>
<dbReference type="PANTHER" id="PTHR43294:SF21">
    <property type="entry name" value="CATION TRANSPORTING ATPASE"/>
    <property type="match status" value="1"/>
</dbReference>
<feature type="transmembrane region" description="Helical" evidence="3">
    <location>
        <begin position="39"/>
        <end position="55"/>
    </location>
</feature>
<dbReference type="Gene3D" id="2.70.150.10">
    <property type="entry name" value="Calcium-transporting ATPase, cytoplasmic transduction domain A"/>
    <property type="match status" value="1"/>
</dbReference>
<dbReference type="GO" id="GO:0030007">
    <property type="term" value="P:intracellular potassium ion homeostasis"/>
    <property type="evidence" value="ECO:0007669"/>
    <property type="project" value="TreeGrafter"/>
</dbReference>
<dbReference type="Proteomes" id="UP000577362">
    <property type="component" value="Unassembled WGS sequence"/>
</dbReference>